<evidence type="ECO:0000256" key="1">
    <source>
        <dbReference type="ARBA" id="ARBA00000757"/>
    </source>
</evidence>
<evidence type="ECO:0000259" key="15">
    <source>
        <dbReference type="Pfam" id="PF01238"/>
    </source>
</evidence>
<comment type="catalytic activity">
    <reaction evidence="1">
        <text>D-mannose 6-phosphate = D-fructose 6-phosphate</text>
        <dbReference type="Rhea" id="RHEA:12356"/>
        <dbReference type="ChEBI" id="CHEBI:58735"/>
        <dbReference type="ChEBI" id="CHEBI:61527"/>
        <dbReference type="EC" id="5.3.1.8"/>
    </reaction>
</comment>
<comment type="cofactor">
    <cofactor evidence="13">
        <name>Zn(2+)</name>
        <dbReference type="ChEBI" id="CHEBI:29105"/>
    </cofactor>
    <text evidence="13">Binds 1 zinc ion per subunit.</text>
</comment>
<dbReference type="EMBL" id="CM032183">
    <property type="protein sequence ID" value="KAG7095649.1"/>
    <property type="molecule type" value="Genomic_DNA"/>
</dbReference>
<name>A0A9P7S555_9AGAR</name>
<dbReference type="PROSITE" id="PS00966">
    <property type="entry name" value="PMI_I_2"/>
    <property type="match status" value="1"/>
</dbReference>
<accession>A0A9P7S555</accession>
<dbReference type="SUPFAM" id="SSF51182">
    <property type="entry name" value="RmlC-like cupins"/>
    <property type="match status" value="1"/>
</dbReference>
<keyword evidence="19" id="KW-1185">Reference proteome</keyword>
<dbReference type="Pfam" id="PF20511">
    <property type="entry name" value="PMI_typeI_cat"/>
    <property type="match status" value="1"/>
</dbReference>
<evidence type="ECO:0000256" key="10">
    <source>
        <dbReference type="ARBA" id="ARBA00029741"/>
    </source>
</evidence>
<evidence type="ECO:0000256" key="11">
    <source>
        <dbReference type="ARBA" id="ARBA00030762"/>
    </source>
</evidence>
<dbReference type="Pfam" id="PF01238">
    <property type="entry name" value="PMI_typeI_C"/>
    <property type="match status" value="1"/>
</dbReference>
<dbReference type="Gene3D" id="1.10.441.10">
    <property type="entry name" value="Phosphomannose Isomerase, domain 2"/>
    <property type="match status" value="1"/>
</dbReference>
<dbReference type="InterPro" id="IPR046458">
    <property type="entry name" value="PMI_typeI_hel"/>
</dbReference>
<evidence type="ECO:0000256" key="9">
    <source>
        <dbReference type="ARBA" id="ARBA00023235"/>
    </source>
</evidence>
<proteinExistence type="inferred from homology"/>
<dbReference type="EC" id="5.3.1.8" evidence="5"/>
<dbReference type="InterPro" id="IPR001250">
    <property type="entry name" value="Man6P_Isoase-1"/>
</dbReference>
<evidence type="ECO:0000256" key="13">
    <source>
        <dbReference type="PIRSR" id="PIRSR001480-2"/>
    </source>
</evidence>
<evidence type="ECO:0000256" key="14">
    <source>
        <dbReference type="RuleBase" id="RU004189"/>
    </source>
</evidence>
<sequence>MSKVFKIIPTTQHYDWGKHGHLSKVYQLAVSSQIPAFQQLDESKPYAELWMGTHPTSPSHVLCSSSSSPPKLSDYLKDHPDLVGKAVADKFSDGSEGNLPFLFKVLSIQKALSIQTHPDKPTAEKLHAERPDIYKDPHHKPELALALTPFRALCGFQALPKIAINLQNSPELTSLIPPTILDVFRQAAQTNGDGGGCTPEAKQALRDLFAAIMTAPKGDITNAVRKLVERYQTDSTEVPIERALVLRLNEQFPDDIGVLCVFLLNHVTLQPGEAIFLSAGEPHAYVEGDIIECMANSDNVIRAGLTPKLIDVPNLVAGLTYVPDEPERHRVIPTSFPASSESLNSKLYDPPIDEFSVVQIKLQNTEETHPPISGPSIVVVVQGMGRVQWQGDSLDIKCGDVFFIGAETSVNFGVEGEQELVMYRAYVAA</sequence>
<dbReference type="InterPro" id="IPR011051">
    <property type="entry name" value="RmlC_Cupin_sf"/>
</dbReference>
<dbReference type="PIRSF" id="PIRSF001480">
    <property type="entry name" value="Mannose-6-phosphate_isomerase"/>
    <property type="match status" value="1"/>
</dbReference>
<feature type="domain" description="Phosphomannose isomerase type I helical insertion" evidence="17">
    <location>
        <begin position="196"/>
        <end position="264"/>
    </location>
</feature>
<evidence type="ECO:0000259" key="17">
    <source>
        <dbReference type="Pfam" id="PF20512"/>
    </source>
</evidence>
<dbReference type="RefSeq" id="XP_043012119.1">
    <property type="nucleotide sequence ID" value="XM_043151026.1"/>
</dbReference>
<dbReference type="Pfam" id="PF20512">
    <property type="entry name" value="PMI_typeI_hel"/>
    <property type="match status" value="1"/>
</dbReference>
<dbReference type="GO" id="GO:0005829">
    <property type="term" value="C:cytosol"/>
    <property type="evidence" value="ECO:0007669"/>
    <property type="project" value="TreeGrafter"/>
</dbReference>
<protein>
    <recommendedName>
        <fullName evidence="6">Mannose-6-phosphate isomerase</fullName>
        <ecNumber evidence="5">5.3.1.8</ecNumber>
    </recommendedName>
    <alternativeName>
        <fullName evidence="10">Phosphohexomutase</fullName>
    </alternativeName>
    <alternativeName>
        <fullName evidence="11">Phosphomannose isomerase</fullName>
    </alternativeName>
</protein>
<dbReference type="GO" id="GO:0005975">
    <property type="term" value="P:carbohydrate metabolic process"/>
    <property type="evidence" value="ECO:0007669"/>
    <property type="project" value="InterPro"/>
</dbReference>
<dbReference type="InterPro" id="IPR046457">
    <property type="entry name" value="PMI_typeI_cat"/>
</dbReference>
<gene>
    <name evidence="18" type="ORF">E1B28_006371</name>
</gene>
<dbReference type="KEGG" id="more:E1B28_006371"/>
<dbReference type="NCBIfam" id="TIGR00218">
    <property type="entry name" value="manA"/>
    <property type="match status" value="1"/>
</dbReference>
<comment type="pathway">
    <text evidence="3">Nucleotide-sugar biosynthesis; GDP-alpha-D-mannose biosynthesis; alpha-D-mannose 1-phosphate from D-fructose 6-phosphate: step 1/2.</text>
</comment>
<dbReference type="GO" id="GO:0009298">
    <property type="term" value="P:GDP-mannose biosynthetic process"/>
    <property type="evidence" value="ECO:0007669"/>
    <property type="project" value="InterPro"/>
</dbReference>
<evidence type="ECO:0000256" key="4">
    <source>
        <dbReference type="ARBA" id="ARBA00010772"/>
    </source>
</evidence>
<evidence type="ECO:0000256" key="12">
    <source>
        <dbReference type="PIRSR" id="PIRSR001480-1"/>
    </source>
</evidence>
<dbReference type="Gene3D" id="2.60.120.10">
    <property type="entry name" value="Jelly Rolls"/>
    <property type="match status" value="2"/>
</dbReference>
<reference evidence="18" key="1">
    <citation type="journal article" date="2021" name="Genome Biol. Evol.">
        <title>The assembled and annotated genome of the fairy-ring fungus Marasmius oreades.</title>
        <authorList>
            <person name="Hiltunen M."/>
            <person name="Ament-Velasquez S.L."/>
            <person name="Johannesson H."/>
        </authorList>
    </citation>
    <scope>NUCLEOTIDE SEQUENCE</scope>
    <source>
        <strain evidence="18">03SP1</strain>
    </source>
</reference>
<evidence type="ECO:0000256" key="3">
    <source>
        <dbReference type="ARBA" id="ARBA00004666"/>
    </source>
</evidence>
<keyword evidence="7 13" id="KW-0479">Metal-binding</keyword>
<feature type="domain" description="Phosphomannose isomerase type I catalytic" evidence="16">
    <location>
        <begin position="4"/>
        <end position="157"/>
    </location>
</feature>
<dbReference type="PANTHER" id="PTHR10309">
    <property type="entry name" value="MANNOSE-6-PHOSPHATE ISOMERASE"/>
    <property type="match status" value="1"/>
</dbReference>
<dbReference type="AlphaFoldDB" id="A0A9P7S555"/>
<dbReference type="GO" id="GO:0008270">
    <property type="term" value="F:zinc ion binding"/>
    <property type="evidence" value="ECO:0007669"/>
    <property type="project" value="InterPro"/>
</dbReference>
<evidence type="ECO:0000259" key="16">
    <source>
        <dbReference type="Pfam" id="PF20511"/>
    </source>
</evidence>
<dbReference type="GeneID" id="66075447"/>
<feature type="binding site" evidence="13">
    <location>
        <position position="142"/>
    </location>
    <ligand>
        <name>Zn(2+)</name>
        <dbReference type="ChEBI" id="CHEBI:29105"/>
    </ligand>
</feature>
<comment type="similarity">
    <text evidence="4 14">Belongs to the mannose-6-phosphate isomerase type 1 family.</text>
</comment>
<comment type="caution">
    <text evidence="18">The sequence shown here is derived from an EMBL/GenBank/DDBJ whole genome shotgun (WGS) entry which is preliminary data.</text>
</comment>
<dbReference type="Proteomes" id="UP001049176">
    <property type="component" value="Chromosome 3"/>
</dbReference>
<dbReference type="InterPro" id="IPR046456">
    <property type="entry name" value="PMI_typeI_C"/>
</dbReference>
<keyword evidence="8 13" id="KW-0862">Zinc</keyword>
<dbReference type="CDD" id="cd07011">
    <property type="entry name" value="cupin_PMI_type_I_N"/>
    <property type="match status" value="1"/>
</dbReference>
<evidence type="ECO:0000256" key="2">
    <source>
        <dbReference type="ARBA" id="ARBA00002564"/>
    </source>
</evidence>
<keyword evidence="9" id="KW-0413">Isomerase</keyword>
<evidence type="ECO:0000256" key="8">
    <source>
        <dbReference type="ARBA" id="ARBA00022833"/>
    </source>
</evidence>
<evidence type="ECO:0000256" key="6">
    <source>
        <dbReference type="ARBA" id="ARBA00018236"/>
    </source>
</evidence>
<dbReference type="FunFam" id="2.60.120.10:FF:000044">
    <property type="entry name" value="Mannose-6-phosphate isomerase"/>
    <property type="match status" value="1"/>
</dbReference>
<dbReference type="OrthoDB" id="6605218at2759"/>
<dbReference type="PRINTS" id="PR00714">
    <property type="entry name" value="MAN6PISMRASE"/>
</dbReference>
<evidence type="ECO:0000313" key="18">
    <source>
        <dbReference type="EMBL" id="KAG7095649.1"/>
    </source>
</evidence>
<organism evidence="18 19">
    <name type="scientific">Marasmius oreades</name>
    <name type="common">fairy-ring Marasmius</name>
    <dbReference type="NCBI Taxonomy" id="181124"/>
    <lineage>
        <taxon>Eukaryota</taxon>
        <taxon>Fungi</taxon>
        <taxon>Dikarya</taxon>
        <taxon>Basidiomycota</taxon>
        <taxon>Agaricomycotina</taxon>
        <taxon>Agaricomycetes</taxon>
        <taxon>Agaricomycetidae</taxon>
        <taxon>Agaricales</taxon>
        <taxon>Marasmiineae</taxon>
        <taxon>Marasmiaceae</taxon>
        <taxon>Marasmius</taxon>
    </lineage>
</organism>
<evidence type="ECO:0000256" key="5">
    <source>
        <dbReference type="ARBA" id="ARBA00011956"/>
    </source>
</evidence>
<dbReference type="InterPro" id="IPR018050">
    <property type="entry name" value="Pmannose_isomerase-type1_CS"/>
</dbReference>
<dbReference type="PANTHER" id="PTHR10309:SF0">
    <property type="entry name" value="MANNOSE-6-PHOSPHATE ISOMERASE"/>
    <property type="match status" value="1"/>
</dbReference>
<evidence type="ECO:0000256" key="7">
    <source>
        <dbReference type="ARBA" id="ARBA00022723"/>
    </source>
</evidence>
<dbReference type="InterPro" id="IPR014710">
    <property type="entry name" value="RmlC-like_jellyroll"/>
</dbReference>
<dbReference type="GO" id="GO:0004476">
    <property type="term" value="F:mannose-6-phosphate isomerase activity"/>
    <property type="evidence" value="ECO:0007669"/>
    <property type="project" value="UniProtKB-EC"/>
</dbReference>
<feature type="binding site" evidence="13">
    <location>
        <position position="117"/>
    </location>
    <ligand>
        <name>Zn(2+)</name>
        <dbReference type="ChEBI" id="CHEBI:29105"/>
    </ligand>
</feature>
<comment type="function">
    <text evidence="2">Involved in the synthesis of the GDP-mannose and dolichol-phosphate-mannose required for a number of critical mannosyl transfer reactions.</text>
</comment>
<feature type="binding site" evidence="13">
    <location>
        <position position="283"/>
    </location>
    <ligand>
        <name>Zn(2+)</name>
        <dbReference type="ChEBI" id="CHEBI:29105"/>
    </ligand>
</feature>
<feature type="active site" evidence="12">
    <location>
        <position position="302"/>
    </location>
</feature>
<feature type="binding site" evidence="13">
    <location>
        <position position="115"/>
    </location>
    <ligand>
        <name>Zn(2+)</name>
        <dbReference type="ChEBI" id="CHEBI:29105"/>
    </ligand>
</feature>
<dbReference type="InterPro" id="IPR016305">
    <property type="entry name" value="Mannose-6-P_Isomerase"/>
</dbReference>
<feature type="domain" description="Phosphomannose isomerase type I C-terminal" evidence="15">
    <location>
        <begin position="345"/>
        <end position="388"/>
    </location>
</feature>
<evidence type="ECO:0000313" key="19">
    <source>
        <dbReference type="Proteomes" id="UP001049176"/>
    </source>
</evidence>